<name>A0A2P2NAB8_RHIMU</name>
<sequence>MRAHALGLLSPLVRKIESFLTKAKVESVPCTFRIL</sequence>
<reference evidence="1" key="1">
    <citation type="submission" date="2018-02" db="EMBL/GenBank/DDBJ databases">
        <title>Rhizophora mucronata_Transcriptome.</title>
        <authorList>
            <person name="Meera S.P."/>
            <person name="Sreeshan A."/>
            <person name="Augustine A."/>
        </authorList>
    </citation>
    <scope>NUCLEOTIDE SEQUENCE</scope>
    <source>
        <tissue evidence="1">Leaf</tissue>
    </source>
</reference>
<protein>
    <submittedName>
        <fullName evidence="1">Uncharacterized protein</fullName>
    </submittedName>
</protein>
<evidence type="ECO:0000313" key="1">
    <source>
        <dbReference type="EMBL" id="MBX39419.1"/>
    </source>
</evidence>
<proteinExistence type="predicted"/>
<dbReference type="EMBL" id="GGEC01058935">
    <property type="protein sequence ID" value="MBX39419.1"/>
    <property type="molecule type" value="Transcribed_RNA"/>
</dbReference>
<dbReference type="AlphaFoldDB" id="A0A2P2NAB8"/>
<organism evidence="1">
    <name type="scientific">Rhizophora mucronata</name>
    <name type="common">Asiatic mangrove</name>
    <dbReference type="NCBI Taxonomy" id="61149"/>
    <lineage>
        <taxon>Eukaryota</taxon>
        <taxon>Viridiplantae</taxon>
        <taxon>Streptophyta</taxon>
        <taxon>Embryophyta</taxon>
        <taxon>Tracheophyta</taxon>
        <taxon>Spermatophyta</taxon>
        <taxon>Magnoliopsida</taxon>
        <taxon>eudicotyledons</taxon>
        <taxon>Gunneridae</taxon>
        <taxon>Pentapetalae</taxon>
        <taxon>rosids</taxon>
        <taxon>fabids</taxon>
        <taxon>Malpighiales</taxon>
        <taxon>Rhizophoraceae</taxon>
        <taxon>Rhizophora</taxon>
    </lineage>
</organism>
<accession>A0A2P2NAB8</accession>